<organism evidence="2 3">
    <name type="scientific">Thermanaerosceptrum fracticalcis</name>
    <dbReference type="NCBI Taxonomy" id="1712410"/>
    <lineage>
        <taxon>Bacteria</taxon>
        <taxon>Bacillati</taxon>
        <taxon>Bacillota</taxon>
        <taxon>Clostridia</taxon>
        <taxon>Eubacteriales</taxon>
        <taxon>Peptococcaceae</taxon>
        <taxon>Thermanaerosceptrum</taxon>
    </lineage>
</organism>
<dbReference type="Proteomes" id="UP000515847">
    <property type="component" value="Chromosome"/>
</dbReference>
<dbReference type="AlphaFoldDB" id="A0A7G6DYM3"/>
<name>A0A7G6DYM3_THEFR</name>
<reference evidence="2 3" key="1">
    <citation type="journal article" date="2019" name="Front. Microbiol.">
        <title>Thermoanaerosceptrum fracticalcis gen. nov. sp. nov., a Novel Fumarate-Fermenting Microorganism From a Deep Fractured Carbonate Aquifer of the US Great Basin.</title>
        <authorList>
            <person name="Hamilton-Brehm S.D."/>
            <person name="Stewart L.E."/>
            <person name="Zavarin M."/>
            <person name="Caldwell M."/>
            <person name="Lawson P.A."/>
            <person name="Onstott T.C."/>
            <person name="Grzymski J."/>
            <person name="Neveux I."/>
            <person name="Lollar B.S."/>
            <person name="Russell C.E."/>
            <person name="Moser D.P."/>
        </authorList>
    </citation>
    <scope>NUCLEOTIDE SEQUENCE [LARGE SCALE GENOMIC DNA]</scope>
    <source>
        <strain evidence="2 3">DRI-13</strain>
    </source>
</reference>
<dbReference type="RefSeq" id="WP_034424560.1">
    <property type="nucleotide sequence ID" value="NZ_CP045798.1"/>
</dbReference>
<feature type="transmembrane region" description="Helical" evidence="1">
    <location>
        <begin position="32"/>
        <end position="50"/>
    </location>
</feature>
<sequence length="119" mass="13574">MFIYHAGIITLAIALVLLAVSSLTGGLTLYTGLAFGLIVFIASVIGLYEYTRRLAREELFSFLYNNRDSFKHPELVAELRKELMAAAKNKDKKQYEETMKKIWCLNDPKIFAFLVNEGY</sequence>
<evidence type="ECO:0000313" key="2">
    <source>
        <dbReference type="EMBL" id="QNB44927.1"/>
    </source>
</evidence>
<keyword evidence="1" id="KW-1133">Transmembrane helix</keyword>
<proteinExistence type="predicted"/>
<gene>
    <name evidence="2" type="ORF">BR63_00430</name>
</gene>
<protein>
    <submittedName>
        <fullName evidence="2">Uncharacterized protein</fullName>
    </submittedName>
</protein>
<keyword evidence="3" id="KW-1185">Reference proteome</keyword>
<evidence type="ECO:0000256" key="1">
    <source>
        <dbReference type="SAM" id="Phobius"/>
    </source>
</evidence>
<keyword evidence="1" id="KW-0472">Membrane</keyword>
<accession>A0A7G6DYM3</accession>
<evidence type="ECO:0000313" key="3">
    <source>
        <dbReference type="Proteomes" id="UP000515847"/>
    </source>
</evidence>
<dbReference type="EMBL" id="CP045798">
    <property type="protein sequence ID" value="QNB44927.1"/>
    <property type="molecule type" value="Genomic_DNA"/>
</dbReference>
<keyword evidence="1" id="KW-0812">Transmembrane</keyword>
<dbReference type="KEGG" id="tfr:BR63_00430"/>